<dbReference type="Gene3D" id="3.40.190.10">
    <property type="entry name" value="Periplasmic binding protein-like II"/>
    <property type="match status" value="1"/>
</dbReference>
<evidence type="ECO:0000256" key="5">
    <source>
        <dbReference type="ARBA" id="ARBA00022856"/>
    </source>
</evidence>
<dbReference type="Pfam" id="PF00496">
    <property type="entry name" value="SBP_bac_5"/>
    <property type="match status" value="1"/>
</dbReference>
<dbReference type="PIRSF" id="PIRSF002741">
    <property type="entry name" value="MppA"/>
    <property type="match status" value="1"/>
</dbReference>
<dbReference type="FunFam" id="3.90.76.10:FF:000001">
    <property type="entry name" value="Oligopeptide ABC transporter substrate-binding protein"/>
    <property type="match status" value="1"/>
</dbReference>
<sequence>MKKWGIFLFSIVMVLVLAACTANEEAGEEQENKDDSTQEEASAEKVLHMNNGTEPTSLDPSIGFNAASWNLLNNVMEGLTRLGEDDQPQPAIAEDWEVSEDGLEYTFNIREDANWSNGDPVTAGDFVYAWTYMLDPATASPAAFLGYFIEGAEEFNSGTGDASSLGLEAVDEKTFKVTLAGPTGFFLNVITNPSFFPINEAVATENPNWFAEADSFVSNGPFMIESWDHDSEIVMTKNEEYWDAETVQLDKVHWAMVNDVNTEYQMYQSGDLDVSEIPADLADQLIDGEDVHIWDQAGLYFFRFNVNMEPFQNQKIRQAFAKAVNQQEIVEFVTKNREEPAYGFVAPGFEDPNGNDFRETNGNLVEFNADEAKALLEEGMAEEGYSDLPTVTLSYSTSDSHRIIAETLQQMYSQNLGIDVELSNVESNVFLDEQRALKFQFSRSSFLHDYADPINALESFITDSSMNRTGWSNEQYDQLIADAKNEADEAARFELMYTAERLLLEEMPIFPLHFYNQVYLHNESVTGIVRHPVGYMDLKWADKTN</sequence>
<keyword evidence="3" id="KW-0813">Transport</keyword>
<dbReference type="GO" id="GO:0030288">
    <property type="term" value="C:outer membrane-bounded periplasmic space"/>
    <property type="evidence" value="ECO:0007669"/>
    <property type="project" value="UniProtKB-ARBA"/>
</dbReference>
<dbReference type="PANTHER" id="PTHR30290:SF79">
    <property type="entry name" value="DIPEPTIDE-BINDING PROTEIN DPPE"/>
    <property type="match status" value="1"/>
</dbReference>
<evidence type="ECO:0000259" key="7">
    <source>
        <dbReference type="Pfam" id="PF00496"/>
    </source>
</evidence>
<dbReference type="PANTHER" id="PTHR30290">
    <property type="entry name" value="PERIPLASMIC BINDING COMPONENT OF ABC TRANSPORTER"/>
    <property type="match status" value="1"/>
</dbReference>
<dbReference type="RefSeq" id="WP_041086705.1">
    <property type="nucleotide sequence ID" value="NZ_JXRP01000009.1"/>
</dbReference>
<reference evidence="8 9" key="1">
    <citation type="submission" date="2015-01" db="EMBL/GenBank/DDBJ databases">
        <title>Genome sequencing of Jeotgalibacillus soli.</title>
        <authorList>
            <person name="Goh K.M."/>
            <person name="Chan K.-G."/>
            <person name="Yaakop A.S."/>
            <person name="Ee R."/>
            <person name="Gan H.M."/>
            <person name="Chan C.S."/>
        </authorList>
    </citation>
    <scope>NUCLEOTIDE SEQUENCE [LARGE SCALE GENOMIC DNA]</scope>
    <source>
        <strain evidence="8 9">P9</strain>
    </source>
</reference>
<accession>A0A0C2VYP3</accession>
<dbReference type="AlphaFoldDB" id="A0A0C2VYP3"/>
<dbReference type="Gene3D" id="3.10.105.10">
    <property type="entry name" value="Dipeptide-binding Protein, Domain 3"/>
    <property type="match status" value="1"/>
</dbReference>
<dbReference type="GO" id="GO:1904680">
    <property type="term" value="F:peptide transmembrane transporter activity"/>
    <property type="evidence" value="ECO:0007669"/>
    <property type="project" value="TreeGrafter"/>
</dbReference>
<evidence type="ECO:0000313" key="8">
    <source>
        <dbReference type="EMBL" id="KIL49496.1"/>
    </source>
</evidence>
<evidence type="ECO:0000256" key="3">
    <source>
        <dbReference type="ARBA" id="ARBA00022448"/>
    </source>
</evidence>
<name>A0A0C2VYP3_9BACL</name>
<dbReference type="InterPro" id="IPR023765">
    <property type="entry name" value="SBP_5_CS"/>
</dbReference>
<keyword evidence="4 6" id="KW-0732">Signal</keyword>
<feature type="signal peptide" evidence="6">
    <location>
        <begin position="1"/>
        <end position="18"/>
    </location>
</feature>
<dbReference type="GO" id="GO:0015833">
    <property type="term" value="P:peptide transport"/>
    <property type="evidence" value="ECO:0007669"/>
    <property type="project" value="UniProtKB-KW"/>
</dbReference>
<gene>
    <name evidence="8" type="ORF">KP78_09640</name>
</gene>
<keyword evidence="9" id="KW-1185">Reference proteome</keyword>
<dbReference type="InterPro" id="IPR030678">
    <property type="entry name" value="Peptide/Ni-bd"/>
</dbReference>
<dbReference type="PROSITE" id="PS51257">
    <property type="entry name" value="PROKAR_LIPOPROTEIN"/>
    <property type="match status" value="1"/>
</dbReference>
<dbReference type="SUPFAM" id="SSF53850">
    <property type="entry name" value="Periplasmic binding protein-like II"/>
    <property type="match status" value="1"/>
</dbReference>
<keyword evidence="5" id="KW-0571">Peptide transport</keyword>
<evidence type="ECO:0000313" key="9">
    <source>
        <dbReference type="Proteomes" id="UP000031938"/>
    </source>
</evidence>
<dbReference type="GO" id="GO:0043190">
    <property type="term" value="C:ATP-binding cassette (ABC) transporter complex"/>
    <property type="evidence" value="ECO:0007669"/>
    <property type="project" value="InterPro"/>
</dbReference>
<evidence type="ECO:0000256" key="1">
    <source>
        <dbReference type="ARBA" id="ARBA00004193"/>
    </source>
</evidence>
<evidence type="ECO:0000256" key="2">
    <source>
        <dbReference type="ARBA" id="ARBA00005695"/>
    </source>
</evidence>
<feature type="chain" id="PRO_5039693831" evidence="6">
    <location>
        <begin position="19"/>
        <end position="545"/>
    </location>
</feature>
<dbReference type="FunFam" id="3.10.105.10:FF:000001">
    <property type="entry name" value="Oligopeptide ABC transporter, oligopeptide-binding protein"/>
    <property type="match status" value="1"/>
</dbReference>
<dbReference type="PATRIC" id="fig|889306.3.peg.970"/>
<dbReference type="Proteomes" id="UP000031938">
    <property type="component" value="Unassembled WGS sequence"/>
</dbReference>
<protein>
    <submittedName>
        <fullName evidence="8">Cytochrome C</fullName>
    </submittedName>
</protein>
<comment type="subcellular location">
    <subcellularLocation>
        <location evidence="1">Cell membrane</location>
        <topology evidence="1">Lipid-anchor</topology>
    </subcellularLocation>
</comment>
<feature type="domain" description="Solute-binding protein family 5" evidence="7">
    <location>
        <begin position="87"/>
        <end position="465"/>
    </location>
</feature>
<comment type="caution">
    <text evidence="8">The sequence shown here is derived from an EMBL/GenBank/DDBJ whole genome shotgun (WGS) entry which is preliminary data.</text>
</comment>
<evidence type="ECO:0000256" key="4">
    <source>
        <dbReference type="ARBA" id="ARBA00022729"/>
    </source>
</evidence>
<dbReference type="CDD" id="cd08504">
    <property type="entry name" value="PBP2_OppA"/>
    <property type="match status" value="1"/>
</dbReference>
<comment type="similarity">
    <text evidence="2">Belongs to the bacterial solute-binding protein 5 family.</text>
</comment>
<dbReference type="EMBL" id="JXRP01000009">
    <property type="protein sequence ID" value="KIL49496.1"/>
    <property type="molecule type" value="Genomic_DNA"/>
</dbReference>
<proteinExistence type="inferred from homology"/>
<dbReference type="InterPro" id="IPR000914">
    <property type="entry name" value="SBP_5_dom"/>
</dbReference>
<dbReference type="InterPro" id="IPR039424">
    <property type="entry name" value="SBP_5"/>
</dbReference>
<dbReference type="STRING" id="889306.KP78_09640"/>
<keyword evidence="5" id="KW-0653">Protein transport</keyword>
<dbReference type="PROSITE" id="PS01040">
    <property type="entry name" value="SBP_BACTERIAL_5"/>
    <property type="match status" value="1"/>
</dbReference>
<dbReference type="Gene3D" id="3.90.76.10">
    <property type="entry name" value="Dipeptide-binding Protein, Domain 1"/>
    <property type="match status" value="1"/>
</dbReference>
<organism evidence="8 9">
    <name type="scientific">Jeotgalibacillus soli</name>
    <dbReference type="NCBI Taxonomy" id="889306"/>
    <lineage>
        <taxon>Bacteria</taxon>
        <taxon>Bacillati</taxon>
        <taxon>Bacillota</taxon>
        <taxon>Bacilli</taxon>
        <taxon>Bacillales</taxon>
        <taxon>Caryophanaceae</taxon>
        <taxon>Jeotgalibacillus</taxon>
    </lineage>
</organism>
<evidence type="ECO:0000256" key="6">
    <source>
        <dbReference type="SAM" id="SignalP"/>
    </source>
</evidence>